<protein>
    <recommendedName>
        <fullName evidence="9">Receptor-type tyrosine-protein phosphatase U-like Fn3 domain-containing protein</fullName>
    </recommendedName>
</protein>
<evidence type="ECO:0000256" key="8">
    <source>
        <dbReference type="ARBA" id="ARBA00023180"/>
    </source>
</evidence>
<evidence type="ECO:0000256" key="5">
    <source>
        <dbReference type="ARBA" id="ARBA00022989"/>
    </source>
</evidence>
<name>A0A0B6YHU2_9EUPU</name>
<evidence type="ECO:0000256" key="6">
    <source>
        <dbReference type="ARBA" id="ARBA00023136"/>
    </source>
</evidence>
<dbReference type="InterPro" id="IPR057598">
    <property type="entry name" value="Fn3_PTPRU"/>
</dbReference>
<dbReference type="AlphaFoldDB" id="A0A0B6YHU2"/>
<reference evidence="10" key="1">
    <citation type="submission" date="2014-12" db="EMBL/GenBank/DDBJ databases">
        <title>Insight into the proteome of Arion vulgaris.</title>
        <authorList>
            <person name="Aradska J."/>
            <person name="Bulat T."/>
            <person name="Smidak R."/>
            <person name="Sarate P."/>
            <person name="Gangsoo J."/>
            <person name="Sialana F."/>
            <person name="Bilban M."/>
            <person name="Lubec G."/>
        </authorList>
    </citation>
    <scope>NUCLEOTIDE SEQUENCE</scope>
    <source>
        <tissue evidence="10">Skin</tissue>
    </source>
</reference>
<evidence type="ECO:0000259" key="9">
    <source>
        <dbReference type="Pfam" id="PF23144"/>
    </source>
</evidence>
<feature type="non-terminal residue" evidence="10">
    <location>
        <position position="1"/>
    </location>
</feature>
<keyword evidence="6" id="KW-0472">Membrane</keyword>
<dbReference type="InterPro" id="IPR051622">
    <property type="entry name" value="R-tyr_protein_phosphatases"/>
</dbReference>
<keyword evidence="2" id="KW-0812">Transmembrane</keyword>
<sequence length="85" mass="9508">SADVRKKRFAGVPGYVTAELSPVNVSQRREFIVGDGKSYGGYVNKELQRSSYYMVYYIVLSLLNSNTTASWSQLRAAIHSVPFDP</sequence>
<keyword evidence="8" id="KW-0325">Glycoprotein</keyword>
<keyword evidence="7" id="KW-1015">Disulfide bond</keyword>
<evidence type="ECO:0000256" key="7">
    <source>
        <dbReference type="ARBA" id="ARBA00023157"/>
    </source>
</evidence>
<organism evidence="10">
    <name type="scientific">Arion vulgaris</name>
    <dbReference type="NCBI Taxonomy" id="1028688"/>
    <lineage>
        <taxon>Eukaryota</taxon>
        <taxon>Metazoa</taxon>
        <taxon>Spiralia</taxon>
        <taxon>Lophotrochozoa</taxon>
        <taxon>Mollusca</taxon>
        <taxon>Gastropoda</taxon>
        <taxon>Heterobranchia</taxon>
        <taxon>Euthyneura</taxon>
        <taxon>Panpulmonata</taxon>
        <taxon>Eupulmonata</taxon>
        <taxon>Stylommatophora</taxon>
        <taxon>Helicina</taxon>
        <taxon>Arionoidea</taxon>
        <taxon>Arionidae</taxon>
        <taxon>Arion</taxon>
    </lineage>
</organism>
<proteinExistence type="predicted"/>
<keyword evidence="3" id="KW-0732">Signal</keyword>
<evidence type="ECO:0000313" key="10">
    <source>
        <dbReference type="EMBL" id="CEK55361.1"/>
    </source>
</evidence>
<accession>A0A0B6YHU2</accession>
<evidence type="ECO:0000256" key="4">
    <source>
        <dbReference type="ARBA" id="ARBA00022737"/>
    </source>
</evidence>
<evidence type="ECO:0000256" key="2">
    <source>
        <dbReference type="ARBA" id="ARBA00022692"/>
    </source>
</evidence>
<feature type="non-terminal residue" evidence="10">
    <location>
        <position position="85"/>
    </location>
</feature>
<evidence type="ECO:0000256" key="1">
    <source>
        <dbReference type="ARBA" id="ARBA00004479"/>
    </source>
</evidence>
<feature type="domain" description="Receptor-type tyrosine-protein phosphatase U-like Fn3" evidence="9">
    <location>
        <begin position="10"/>
        <end position="67"/>
    </location>
</feature>
<keyword evidence="5" id="KW-1133">Transmembrane helix</keyword>
<dbReference type="GO" id="GO:0016020">
    <property type="term" value="C:membrane"/>
    <property type="evidence" value="ECO:0007669"/>
    <property type="project" value="UniProtKB-SubCell"/>
</dbReference>
<dbReference type="PANTHER" id="PTHR24051:SF9">
    <property type="entry name" value="FIBRONECTIN TYPE-III DOMAIN-CONTAINING PROTEIN"/>
    <property type="match status" value="1"/>
</dbReference>
<evidence type="ECO:0000256" key="3">
    <source>
        <dbReference type="ARBA" id="ARBA00022729"/>
    </source>
</evidence>
<comment type="subcellular location">
    <subcellularLocation>
        <location evidence="1">Membrane</location>
        <topology evidence="1">Single-pass type I membrane protein</topology>
    </subcellularLocation>
</comment>
<dbReference type="Pfam" id="PF23144">
    <property type="entry name" value="Fn3_PTPRU"/>
    <property type="match status" value="1"/>
</dbReference>
<dbReference type="EMBL" id="HACG01008496">
    <property type="protein sequence ID" value="CEK55361.1"/>
    <property type="molecule type" value="Transcribed_RNA"/>
</dbReference>
<dbReference type="PANTHER" id="PTHR24051">
    <property type="entry name" value="SUSHI DOMAIN-CONTAINING PROTEIN 1"/>
    <property type="match status" value="1"/>
</dbReference>
<keyword evidence="4" id="KW-0677">Repeat</keyword>
<gene>
    <name evidence="10" type="primary">ORF25013</name>
</gene>